<dbReference type="EMBL" id="MK072436">
    <property type="protein sequence ID" value="AYV84911.1"/>
    <property type="molecule type" value="Genomic_DNA"/>
</dbReference>
<dbReference type="InterPro" id="IPR019775">
    <property type="entry name" value="WD40_repeat_CS"/>
</dbReference>
<gene>
    <name evidence="4" type="ORF">Hyperionvirus54_1</name>
</gene>
<dbReference type="InterPro" id="IPR036322">
    <property type="entry name" value="WD40_repeat_dom_sf"/>
</dbReference>
<evidence type="ECO:0000313" key="4">
    <source>
        <dbReference type="EMBL" id="AYV84911.1"/>
    </source>
</evidence>
<organism evidence="4">
    <name type="scientific">Hyperionvirus sp</name>
    <dbReference type="NCBI Taxonomy" id="2487770"/>
    <lineage>
        <taxon>Viruses</taxon>
        <taxon>Varidnaviria</taxon>
        <taxon>Bamfordvirae</taxon>
        <taxon>Nucleocytoviricota</taxon>
        <taxon>Megaviricetes</taxon>
        <taxon>Imitervirales</taxon>
        <taxon>Mimiviridae</taxon>
        <taxon>Klosneuvirinae</taxon>
    </lineage>
</organism>
<keyword evidence="1" id="KW-0853">WD repeat</keyword>
<keyword evidence="2" id="KW-0677">Repeat</keyword>
<dbReference type="InterPro" id="IPR001810">
    <property type="entry name" value="F-box_dom"/>
</dbReference>
<dbReference type="SUPFAM" id="SSF50978">
    <property type="entry name" value="WD40 repeat-like"/>
    <property type="match status" value="1"/>
</dbReference>
<dbReference type="PANTHER" id="PTHR22847:SF637">
    <property type="entry name" value="WD REPEAT DOMAIN 5B"/>
    <property type="match status" value="1"/>
</dbReference>
<dbReference type="Pfam" id="PF00400">
    <property type="entry name" value="WD40"/>
    <property type="match status" value="1"/>
</dbReference>
<sequence length="156" mass="17913">MISSIPVCLFQFILSWLEAFDLSRTACVCTKWSVHSGSNTGWESCVLSRWDISIVTGRRIANCHPYEIAGRLIESENKREVDWRTRYRELMRIKGNWKMGKYNVIKLCGHTEPITAVCCNADFVCSASRDMTIRIWDISTRLCLHILRGHTGLISV</sequence>
<evidence type="ECO:0000259" key="3">
    <source>
        <dbReference type="Pfam" id="PF00646"/>
    </source>
</evidence>
<dbReference type="PROSITE" id="PS50082">
    <property type="entry name" value="WD_REPEATS_2"/>
    <property type="match status" value="1"/>
</dbReference>
<dbReference type="Pfam" id="PF00646">
    <property type="entry name" value="F-box"/>
    <property type="match status" value="1"/>
</dbReference>
<protein>
    <recommendedName>
        <fullName evidence="3">F-box domain-containing protein</fullName>
    </recommendedName>
</protein>
<dbReference type="InterPro" id="IPR036047">
    <property type="entry name" value="F-box-like_dom_sf"/>
</dbReference>
<dbReference type="Gene3D" id="2.130.10.10">
    <property type="entry name" value="YVTN repeat-like/Quinoprotein amine dehydrogenase"/>
    <property type="match status" value="1"/>
</dbReference>
<dbReference type="InterPro" id="IPR001680">
    <property type="entry name" value="WD40_rpt"/>
</dbReference>
<feature type="domain" description="F-box" evidence="3">
    <location>
        <begin position="2"/>
        <end position="36"/>
    </location>
</feature>
<dbReference type="InterPro" id="IPR015943">
    <property type="entry name" value="WD40/YVTN_repeat-like_dom_sf"/>
</dbReference>
<dbReference type="PROSITE" id="PS00678">
    <property type="entry name" value="WD_REPEATS_1"/>
    <property type="match status" value="1"/>
</dbReference>
<dbReference type="SUPFAM" id="SSF81383">
    <property type="entry name" value="F-box domain"/>
    <property type="match status" value="1"/>
</dbReference>
<dbReference type="PANTHER" id="PTHR22847">
    <property type="entry name" value="WD40 REPEAT PROTEIN"/>
    <property type="match status" value="1"/>
</dbReference>
<feature type="non-terminal residue" evidence="4">
    <location>
        <position position="156"/>
    </location>
</feature>
<dbReference type="SMART" id="SM00320">
    <property type="entry name" value="WD40"/>
    <property type="match status" value="1"/>
</dbReference>
<dbReference type="PROSITE" id="PS50294">
    <property type="entry name" value="WD_REPEATS_REGION"/>
    <property type="match status" value="1"/>
</dbReference>
<dbReference type="Gene3D" id="1.20.1280.50">
    <property type="match status" value="1"/>
</dbReference>
<accession>A0A3G5AF61</accession>
<evidence type="ECO:0000256" key="1">
    <source>
        <dbReference type="ARBA" id="ARBA00022574"/>
    </source>
</evidence>
<reference evidence="4" key="1">
    <citation type="submission" date="2018-10" db="EMBL/GenBank/DDBJ databases">
        <title>Hidden diversity of soil giant viruses.</title>
        <authorList>
            <person name="Schulz F."/>
            <person name="Alteio L."/>
            <person name="Goudeau D."/>
            <person name="Ryan E.M."/>
            <person name="Malmstrom R.R."/>
            <person name="Blanchard J."/>
            <person name="Woyke T."/>
        </authorList>
    </citation>
    <scope>NUCLEOTIDE SEQUENCE</scope>
    <source>
        <strain evidence="4">HYV1</strain>
    </source>
</reference>
<proteinExistence type="predicted"/>
<evidence type="ECO:0000256" key="2">
    <source>
        <dbReference type="ARBA" id="ARBA00022737"/>
    </source>
</evidence>
<name>A0A3G5AF61_9VIRU</name>